<keyword evidence="2" id="KW-1185">Reference proteome</keyword>
<sequence>MLMLIPDEQSPGLRVYWALYYQPAQSFSLGIDPINGDLPPGAEDLLTEYFPPSWGEAAVTICTTSRK</sequence>
<dbReference type="RefSeq" id="WP_040824944.1">
    <property type="nucleotide sequence ID" value="NZ_JBIAQY010000009.1"/>
</dbReference>
<reference evidence="1 2" key="1">
    <citation type="submission" date="2024-10" db="EMBL/GenBank/DDBJ databases">
        <title>The Natural Products Discovery Center: Release of the First 8490 Sequenced Strains for Exploring Actinobacteria Biosynthetic Diversity.</title>
        <authorList>
            <person name="Kalkreuter E."/>
            <person name="Kautsar S.A."/>
            <person name="Yang D."/>
            <person name="Bader C.D."/>
            <person name="Teijaro C.N."/>
            <person name="Fluegel L."/>
            <person name="Davis C.M."/>
            <person name="Simpson J.R."/>
            <person name="Lauterbach L."/>
            <person name="Steele A.D."/>
            <person name="Gui C."/>
            <person name="Meng S."/>
            <person name="Li G."/>
            <person name="Viehrig K."/>
            <person name="Ye F."/>
            <person name="Su P."/>
            <person name="Kiefer A.F."/>
            <person name="Nichols A."/>
            <person name="Cepeda A.J."/>
            <person name="Yan W."/>
            <person name="Fan B."/>
            <person name="Jiang Y."/>
            <person name="Adhikari A."/>
            <person name="Zheng C.-J."/>
            <person name="Schuster L."/>
            <person name="Cowan T.M."/>
            <person name="Smanski M.J."/>
            <person name="Chevrette M.G."/>
            <person name="De Carvalho L.P.S."/>
            <person name="Shen B."/>
        </authorList>
    </citation>
    <scope>NUCLEOTIDE SEQUENCE [LARGE SCALE GENOMIC DNA]</scope>
    <source>
        <strain evidence="1 2">NPDC002593</strain>
    </source>
</reference>
<evidence type="ECO:0000313" key="2">
    <source>
        <dbReference type="Proteomes" id="UP001601992"/>
    </source>
</evidence>
<accession>A0ABW6S4W6</accession>
<name>A0ABW6S4W6_9NOCA</name>
<protein>
    <submittedName>
        <fullName evidence="1">Uncharacterized protein</fullName>
    </submittedName>
</protein>
<organism evidence="1 2">
    <name type="scientific">Nocardia jiangxiensis</name>
    <dbReference type="NCBI Taxonomy" id="282685"/>
    <lineage>
        <taxon>Bacteria</taxon>
        <taxon>Bacillati</taxon>
        <taxon>Actinomycetota</taxon>
        <taxon>Actinomycetes</taxon>
        <taxon>Mycobacteriales</taxon>
        <taxon>Nocardiaceae</taxon>
        <taxon>Nocardia</taxon>
    </lineage>
</organism>
<dbReference type="Proteomes" id="UP001601992">
    <property type="component" value="Unassembled WGS sequence"/>
</dbReference>
<dbReference type="EMBL" id="JBIAQY010000009">
    <property type="protein sequence ID" value="MFF3571299.1"/>
    <property type="molecule type" value="Genomic_DNA"/>
</dbReference>
<proteinExistence type="predicted"/>
<evidence type="ECO:0000313" key="1">
    <source>
        <dbReference type="EMBL" id="MFF3571299.1"/>
    </source>
</evidence>
<gene>
    <name evidence="1" type="ORF">ACFYXQ_26320</name>
</gene>
<comment type="caution">
    <text evidence="1">The sequence shown here is derived from an EMBL/GenBank/DDBJ whole genome shotgun (WGS) entry which is preliminary data.</text>
</comment>